<gene>
    <name evidence="1" type="ORF">VOWphi5012_095</name>
</gene>
<organism evidence="1 2">
    <name type="scientific">Vibrio phage phi50-12</name>
    <dbReference type="NCBI Taxonomy" id="2654972"/>
    <lineage>
        <taxon>Viruses</taxon>
        <taxon>Duplodnaviria</taxon>
        <taxon>Heunggongvirae</taxon>
        <taxon>Uroviricota</taxon>
        <taxon>Caudoviricetes</taxon>
        <taxon>Schitoviridae</taxon>
        <taxon>Penintadodekavirus</taxon>
        <taxon>Penintadodekavirus 5012</taxon>
    </lineage>
</organism>
<protein>
    <submittedName>
        <fullName evidence="1">Uncharacterized protein</fullName>
    </submittedName>
</protein>
<evidence type="ECO:0000313" key="1">
    <source>
        <dbReference type="EMBL" id="QFR59882.1"/>
    </source>
</evidence>
<sequence length="121" mass="13971">MYNLEELIKVMLFKSEEPMSGYDISIRIATGNMHQQIYRILDNLAKQGVLVCEEIPQRGKPDKKVFTLVGKLDNPKHKKSDFRKGNFAYELAYHDVLNGTSNYGEYIKALKAVEQEFLDKL</sequence>
<dbReference type="Proteomes" id="UP000325783">
    <property type="component" value="Segment"/>
</dbReference>
<dbReference type="InterPro" id="IPR036388">
    <property type="entry name" value="WH-like_DNA-bd_sf"/>
</dbReference>
<reference evidence="1 2" key="1">
    <citation type="submission" date="2019-10" db="EMBL/GenBank/DDBJ databases">
        <authorList>
            <person name="Lin L.C."/>
        </authorList>
    </citation>
    <scope>NUCLEOTIDE SEQUENCE [LARGE SCALE GENOMIC DNA]</scope>
</reference>
<accession>A0A5P8PRI4</accession>
<keyword evidence="2" id="KW-1185">Reference proteome</keyword>
<evidence type="ECO:0000313" key="2">
    <source>
        <dbReference type="Proteomes" id="UP000325783"/>
    </source>
</evidence>
<name>A0A5P8PRI4_9CAUD</name>
<dbReference type="SUPFAM" id="SSF46785">
    <property type="entry name" value="Winged helix' DNA-binding domain"/>
    <property type="match status" value="1"/>
</dbReference>
<dbReference type="InterPro" id="IPR036390">
    <property type="entry name" value="WH_DNA-bd_sf"/>
</dbReference>
<proteinExistence type="predicted"/>
<dbReference type="Gene3D" id="1.10.10.10">
    <property type="entry name" value="Winged helix-like DNA-binding domain superfamily/Winged helix DNA-binding domain"/>
    <property type="match status" value="1"/>
</dbReference>
<dbReference type="EMBL" id="MN584918">
    <property type="protein sequence ID" value="QFR59882.1"/>
    <property type="molecule type" value="Genomic_DNA"/>
</dbReference>